<dbReference type="RefSeq" id="WP_135698321.1">
    <property type="nucleotide sequence ID" value="NZ_RQER01000008.1"/>
</dbReference>
<dbReference type="EMBL" id="RQER01000008">
    <property type="protein sequence ID" value="TGJ99814.1"/>
    <property type="molecule type" value="Genomic_DNA"/>
</dbReference>
<dbReference type="AlphaFoldDB" id="A0A5R2AT17"/>
<sequence>MPVSERLKLQRYHTIGILSAIEYCQRTYLDEAATDLRNNLLGEFDNGELQELCLAEGIDIDFSMRK</sequence>
<comment type="caution">
    <text evidence="1">The sequence shown here is derived from an EMBL/GenBank/DDBJ whole genome shotgun (WGS) entry which is preliminary data.</text>
</comment>
<evidence type="ECO:0000313" key="2">
    <source>
        <dbReference type="Proteomes" id="UP000297946"/>
    </source>
</evidence>
<reference evidence="1 2" key="1">
    <citation type="journal article" date="2019" name="PLoS Negl. Trop. Dis.">
        <title>Revisiting the worldwide diversity of Leptospira species in the environment.</title>
        <authorList>
            <person name="Vincent A.T."/>
            <person name="Schiettekatte O."/>
            <person name="Bourhy P."/>
            <person name="Veyrier F.J."/>
            <person name="Picardeau M."/>
        </authorList>
    </citation>
    <scope>NUCLEOTIDE SEQUENCE [LARGE SCALE GENOMIC DNA]</scope>
    <source>
        <strain evidence="1 2">SSW18</strain>
    </source>
</reference>
<evidence type="ECO:0000313" key="1">
    <source>
        <dbReference type="EMBL" id="TGJ99814.1"/>
    </source>
</evidence>
<protein>
    <submittedName>
        <fullName evidence="1">Uncharacterized protein</fullName>
    </submittedName>
</protein>
<dbReference type="Proteomes" id="UP000297946">
    <property type="component" value="Unassembled WGS sequence"/>
</dbReference>
<name>A0A5R2AT17_9LEPT</name>
<accession>A0A5R2AT17</accession>
<gene>
    <name evidence="1" type="ORF">EHO57_13705</name>
</gene>
<organism evidence="1 2">
    <name type="scientific">Leptospira langatensis</name>
    <dbReference type="NCBI Taxonomy" id="2484983"/>
    <lineage>
        <taxon>Bacteria</taxon>
        <taxon>Pseudomonadati</taxon>
        <taxon>Spirochaetota</taxon>
        <taxon>Spirochaetia</taxon>
        <taxon>Leptospirales</taxon>
        <taxon>Leptospiraceae</taxon>
        <taxon>Leptospira</taxon>
    </lineage>
</organism>
<proteinExistence type="predicted"/>